<name>A0A9P7CF72_RHIOR</name>
<reference evidence="2" key="1">
    <citation type="journal article" date="2020" name="Microb. Genom.">
        <title>Genetic diversity of clinical and environmental Mucorales isolates obtained from an investigation of mucormycosis cases among solid organ transplant recipients.</title>
        <authorList>
            <person name="Nguyen M.H."/>
            <person name="Kaul D."/>
            <person name="Muto C."/>
            <person name="Cheng S.J."/>
            <person name="Richter R.A."/>
            <person name="Bruno V.M."/>
            <person name="Liu G."/>
            <person name="Beyhan S."/>
            <person name="Sundermann A.J."/>
            <person name="Mounaud S."/>
            <person name="Pasculle A.W."/>
            <person name="Nierman W.C."/>
            <person name="Driscoll E."/>
            <person name="Cumbie R."/>
            <person name="Clancy C.J."/>
            <person name="Dupont C.L."/>
        </authorList>
    </citation>
    <scope>NUCLEOTIDE SEQUENCE</scope>
    <source>
        <strain evidence="2">GL16</strain>
    </source>
</reference>
<dbReference type="EMBL" id="JAANIT010000216">
    <property type="protein sequence ID" value="KAG1550359.1"/>
    <property type="molecule type" value="Genomic_DNA"/>
</dbReference>
<gene>
    <name evidence="2" type="ORF">G6F51_002489</name>
</gene>
<dbReference type="OrthoDB" id="2274111at2759"/>
<organism evidence="2 3">
    <name type="scientific">Rhizopus oryzae</name>
    <name type="common">Mucormycosis agent</name>
    <name type="synonym">Rhizopus arrhizus var. delemar</name>
    <dbReference type="NCBI Taxonomy" id="64495"/>
    <lineage>
        <taxon>Eukaryota</taxon>
        <taxon>Fungi</taxon>
        <taxon>Fungi incertae sedis</taxon>
        <taxon>Mucoromycota</taxon>
        <taxon>Mucoromycotina</taxon>
        <taxon>Mucoromycetes</taxon>
        <taxon>Mucorales</taxon>
        <taxon>Mucorineae</taxon>
        <taxon>Rhizopodaceae</taxon>
        <taxon>Rhizopus</taxon>
    </lineage>
</organism>
<feature type="region of interest" description="Disordered" evidence="1">
    <location>
        <begin position="68"/>
        <end position="88"/>
    </location>
</feature>
<accession>A0A9P7CF72</accession>
<evidence type="ECO:0000313" key="2">
    <source>
        <dbReference type="EMBL" id="KAG1550359.1"/>
    </source>
</evidence>
<comment type="caution">
    <text evidence="2">The sequence shown here is derived from an EMBL/GenBank/DDBJ whole genome shotgun (WGS) entry which is preliminary data.</text>
</comment>
<dbReference type="Proteomes" id="UP000717996">
    <property type="component" value="Unassembled WGS sequence"/>
</dbReference>
<sequence length="283" mass="32648">MPLIYNNLQNNNRPRRNSTSLAHHFRNRLLQRTFSSHDLNNTEDWRAPNHTRITLEEEVMIRRPILASIESNSSGPDSDDEEEDVGTFPRSPIDLYRLAIRTNSEILEDLTSIFRILRQMNAIHRIFNHSSNVFGNTGSYVETVDEEETNVLLETGLADLQSVLSLEHKRQSALALLALLTYQQGQHGCSDRYLRHYLDPNGEYNPRLAMFAAAICDDDDENHLQPRSCQDIMTAAEEMLGPTWLDEFHKEKGCMLRKMLEKLAFVAKIRTKMHSQSNNLIIR</sequence>
<proteinExistence type="predicted"/>
<evidence type="ECO:0000313" key="3">
    <source>
        <dbReference type="Proteomes" id="UP000717996"/>
    </source>
</evidence>
<protein>
    <submittedName>
        <fullName evidence="2">Uncharacterized protein</fullName>
    </submittedName>
</protein>
<dbReference type="AlphaFoldDB" id="A0A9P7CF72"/>
<evidence type="ECO:0000256" key="1">
    <source>
        <dbReference type="SAM" id="MobiDB-lite"/>
    </source>
</evidence>